<keyword evidence="5" id="KW-0175">Coiled coil</keyword>
<feature type="short sequence motif" description="GXSXG" evidence="3">
    <location>
        <begin position="47"/>
        <end position="51"/>
    </location>
</feature>
<dbReference type="PANTHER" id="PTHR32176">
    <property type="entry name" value="XYLOSE ISOMERASE"/>
    <property type="match status" value="1"/>
</dbReference>
<evidence type="ECO:0000256" key="4">
    <source>
        <dbReference type="RuleBase" id="RU361262"/>
    </source>
</evidence>
<evidence type="ECO:0000256" key="6">
    <source>
        <dbReference type="SAM" id="MobiDB-lite"/>
    </source>
</evidence>
<dbReference type="Pfam" id="PF01734">
    <property type="entry name" value="Patatin"/>
    <property type="match status" value="2"/>
</dbReference>
<evidence type="ECO:0000259" key="7">
    <source>
        <dbReference type="PROSITE" id="PS51635"/>
    </source>
</evidence>
<dbReference type="SUPFAM" id="SSF52151">
    <property type="entry name" value="FabD/lysophospholipase-like"/>
    <property type="match status" value="1"/>
</dbReference>
<dbReference type="PROSITE" id="PS51635">
    <property type="entry name" value="PNPLA"/>
    <property type="match status" value="1"/>
</dbReference>
<dbReference type="EC" id="3.1.1.-" evidence="4"/>
<dbReference type="InterPro" id="IPR016035">
    <property type="entry name" value="Acyl_Trfase/lysoPLipase"/>
</dbReference>
<gene>
    <name evidence="8" type="ORF">DH2020_037324</name>
</gene>
<proteinExistence type="inferred from homology"/>
<name>A0ABR0V4K4_REHGL</name>
<protein>
    <recommendedName>
        <fullName evidence="4">Patatin</fullName>
        <ecNumber evidence="4">3.1.1.-</ecNumber>
    </recommendedName>
</protein>
<keyword evidence="2 3" id="KW-0443">Lipid metabolism</keyword>
<feature type="short sequence motif" description="DGA/G" evidence="3">
    <location>
        <begin position="170"/>
        <end position="172"/>
    </location>
</feature>
<comment type="function">
    <text evidence="4">Lipolytic acyl hydrolase (LAH).</text>
</comment>
<sequence length="481" mass="52301">MVTVLSIDGGGIRGIIPGTILGHLESKLQELDGPNARIADYFDVIAGTSTGGLITTMVTAPGVNNRPMFAAKNITSFYLEHSPKIFPEHSRNNFVGKITNLIGGPKYDGKYLKSMLEGLLGNITGKAIVSKNALLSDVCLGTSAAPTFLPPHYFETKDADGKIRTFDLVDGGVAANNPVTQTLMAITHISKQILLGNFELVDMQPMDSNRMLVVSLGTGIAKLEEKYNAKDAARWGMLGWVYNNGASPLLDVYGDASSDMVDIHVSTIFQSLRNEQNYLRIQEDNLAGEASSLDISTIKNMQTLVQIGDSLLKKPVCRVNLETGRPEPVQGGGTNEEALARFAKLLSDERKFRQANRHALQVSGSEDDLLTKKIAELEKIKEDLKQAKDDAMQSWLDSRPLVDELEKMQAELASAKARVLKANTTISELQAQLGTTDMCIKSAKEDEQKFHSSDVATHLRSNTAGSRSVCHLSSSSTPLHQ</sequence>
<keyword evidence="3 4" id="KW-0378">Hydrolase</keyword>
<comment type="domain">
    <text evidence="4">The nitrogen atoms of the two glycine residues in the GGXR motif define the oxyanion hole, and stabilize the oxyanion that forms during the nucleophilic attack by the catalytic serine during substrate cleavage.</text>
</comment>
<feature type="domain" description="PNPLA" evidence="7">
    <location>
        <begin position="5"/>
        <end position="183"/>
    </location>
</feature>
<evidence type="ECO:0000256" key="2">
    <source>
        <dbReference type="ARBA" id="ARBA00023098"/>
    </source>
</evidence>
<feature type="active site" description="Proton acceptor" evidence="3">
    <location>
        <position position="170"/>
    </location>
</feature>
<evidence type="ECO:0000313" key="8">
    <source>
        <dbReference type="EMBL" id="KAK6128950.1"/>
    </source>
</evidence>
<feature type="compositionally biased region" description="Polar residues" evidence="6">
    <location>
        <begin position="459"/>
        <end position="481"/>
    </location>
</feature>
<feature type="short sequence motif" description="GXGXXG" evidence="3">
    <location>
        <begin position="9"/>
        <end position="14"/>
    </location>
</feature>
<feature type="coiled-coil region" evidence="5">
    <location>
        <begin position="367"/>
        <end position="432"/>
    </location>
</feature>
<evidence type="ECO:0000256" key="3">
    <source>
        <dbReference type="PROSITE-ProRule" id="PRU01161"/>
    </source>
</evidence>
<feature type="active site" description="Nucleophile" evidence="3">
    <location>
        <position position="49"/>
    </location>
</feature>
<comment type="similarity">
    <text evidence="1 4">Belongs to the patatin family.</text>
</comment>
<organism evidence="8 9">
    <name type="scientific">Rehmannia glutinosa</name>
    <name type="common">Chinese foxglove</name>
    <dbReference type="NCBI Taxonomy" id="99300"/>
    <lineage>
        <taxon>Eukaryota</taxon>
        <taxon>Viridiplantae</taxon>
        <taxon>Streptophyta</taxon>
        <taxon>Embryophyta</taxon>
        <taxon>Tracheophyta</taxon>
        <taxon>Spermatophyta</taxon>
        <taxon>Magnoliopsida</taxon>
        <taxon>eudicotyledons</taxon>
        <taxon>Gunneridae</taxon>
        <taxon>Pentapetalae</taxon>
        <taxon>asterids</taxon>
        <taxon>lamiids</taxon>
        <taxon>Lamiales</taxon>
        <taxon>Orobanchaceae</taxon>
        <taxon>Rehmannieae</taxon>
        <taxon>Rehmannia</taxon>
    </lineage>
</organism>
<keyword evidence="9" id="KW-1185">Reference proteome</keyword>
<dbReference type="EMBL" id="JABTTQ020001686">
    <property type="protein sequence ID" value="KAK6128950.1"/>
    <property type="molecule type" value="Genomic_DNA"/>
</dbReference>
<dbReference type="PANTHER" id="PTHR32176:SF99">
    <property type="entry name" value="PATATIN"/>
    <property type="match status" value="1"/>
</dbReference>
<dbReference type="InterPro" id="IPR002641">
    <property type="entry name" value="PNPLA_dom"/>
</dbReference>
<dbReference type="Proteomes" id="UP001318860">
    <property type="component" value="Unassembled WGS sequence"/>
</dbReference>
<evidence type="ECO:0000313" key="9">
    <source>
        <dbReference type="Proteomes" id="UP001318860"/>
    </source>
</evidence>
<reference evidence="8 9" key="1">
    <citation type="journal article" date="2021" name="Comput. Struct. Biotechnol. J.">
        <title>De novo genome assembly of the potent medicinal plant Rehmannia glutinosa using nanopore technology.</title>
        <authorList>
            <person name="Ma L."/>
            <person name="Dong C."/>
            <person name="Song C."/>
            <person name="Wang X."/>
            <person name="Zheng X."/>
            <person name="Niu Y."/>
            <person name="Chen S."/>
            <person name="Feng W."/>
        </authorList>
    </citation>
    <scope>NUCLEOTIDE SEQUENCE [LARGE SCALE GENOMIC DNA]</scope>
    <source>
        <strain evidence="8">DH-2019</strain>
    </source>
</reference>
<evidence type="ECO:0000256" key="5">
    <source>
        <dbReference type="SAM" id="Coils"/>
    </source>
</evidence>
<accession>A0ABR0V4K4</accession>
<keyword evidence="3 4" id="KW-0442">Lipid degradation</keyword>
<comment type="caution">
    <text evidence="8">The sequence shown here is derived from an EMBL/GenBank/DDBJ whole genome shotgun (WGS) entry which is preliminary data.</text>
</comment>
<evidence type="ECO:0000256" key="1">
    <source>
        <dbReference type="ARBA" id="ARBA00010240"/>
    </source>
</evidence>
<dbReference type="Gene3D" id="3.40.1090.10">
    <property type="entry name" value="Cytosolic phospholipase A2 catalytic domain"/>
    <property type="match status" value="2"/>
</dbReference>
<feature type="region of interest" description="Disordered" evidence="6">
    <location>
        <begin position="445"/>
        <end position="481"/>
    </location>
</feature>